<dbReference type="EMBL" id="JAEPRD010000011">
    <property type="protein sequence ID" value="KAG2210544.1"/>
    <property type="molecule type" value="Genomic_DNA"/>
</dbReference>
<dbReference type="Proteomes" id="UP000603453">
    <property type="component" value="Unassembled WGS sequence"/>
</dbReference>
<protein>
    <submittedName>
        <fullName evidence="1">Uncharacterized protein</fullName>
    </submittedName>
</protein>
<sequence length="623" mass="72537">MSKWDQLLVEIMLNIIQFATKANEFVWSSEICEFKIQCLFVSKQWYKISRQVVYKSVVLDTHDDVEKYIAFMLDSSNGSFVRNLFYCNMILNMESNLGPLFKACPNLKVLDCDDVYESFFQKLLPEIDAEENRVKLQQLPFYCHISHRTVLAHGLAAYALRKTLVSLLLCDYRQPPNTFKQNKVLTNLNEFTKLKEISFWLNYQDNLFEVFTNIKKCLTLTDLGVCYADKPLMYLEPCVKWRDLVPLPNITKFDEGGPVILSMTYLQCIMRLLPSLRELNLSLAPASTQAEIMTQTHQIPNEFWIEFIKYTLPIKEGRVFNMYVRDYATVFAKFPSLAEHLQIQHKEKIQVSPHFTIMWNNYRHRDMSVCKVNLEWWGSSTLMAKSMSPGSGEYLPHESLITIYGPKIKTLRLEMVSAESCGVTECGAFKMMNGNLLNPIFEHCLVLREFCVINGNFNYLCPSSFMATKTLERMVFTRCTFRNDFLCELSTLLPDRMEFLDFKSCTIGEERNTVIDMPYTSFGCLTWSTLEPKNYFKVTKRAQSFYFYKIDGENKMALSSPSEFDTFKDRYGEQSIHIRCFDIEKMEMELNNKIYLTVCFHDKGAPSFYLDGKLLDIAIIAVN</sequence>
<gene>
    <name evidence="1" type="ORF">INT47_002486</name>
</gene>
<proteinExistence type="predicted"/>
<accession>A0A8H7RGG2</accession>
<name>A0A8H7RGG2_9FUNG</name>
<comment type="caution">
    <text evidence="1">The sequence shown here is derived from an EMBL/GenBank/DDBJ whole genome shotgun (WGS) entry which is preliminary data.</text>
</comment>
<dbReference type="AlphaFoldDB" id="A0A8H7RGG2"/>
<evidence type="ECO:0000313" key="1">
    <source>
        <dbReference type="EMBL" id="KAG2210544.1"/>
    </source>
</evidence>
<organism evidence="1 2">
    <name type="scientific">Mucor saturninus</name>
    <dbReference type="NCBI Taxonomy" id="64648"/>
    <lineage>
        <taxon>Eukaryota</taxon>
        <taxon>Fungi</taxon>
        <taxon>Fungi incertae sedis</taxon>
        <taxon>Mucoromycota</taxon>
        <taxon>Mucoromycotina</taxon>
        <taxon>Mucoromycetes</taxon>
        <taxon>Mucorales</taxon>
        <taxon>Mucorineae</taxon>
        <taxon>Mucoraceae</taxon>
        <taxon>Mucor</taxon>
    </lineage>
</organism>
<keyword evidence="2" id="KW-1185">Reference proteome</keyword>
<reference evidence="1" key="1">
    <citation type="submission" date="2020-12" db="EMBL/GenBank/DDBJ databases">
        <title>Metabolic potential, ecology and presence of endohyphal bacteria is reflected in genomic diversity of Mucoromycotina.</title>
        <authorList>
            <person name="Muszewska A."/>
            <person name="Okrasinska A."/>
            <person name="Steczkiewicz K."/>
            <person name="Drgas O."/>
            <person name="Orlowska M."/>
            <person name="Perlinska-Lenart U."/>
            <person name="Aleksandrzak-Piekarczyk T."/>
            <person name="Szatraj K."/>
            <person name="Zielenkiewicz U."/>
            <person name="Pilsyk S."/>
            <person name="Malc E."/>
            <person name="Mieczkowski P."/>
            <person name="Kruszewska J.S."/>
            <person name="Biernat P."/>
            <person name="Pawlowska J."/>
        </authorList>
    </citation>
    <scope>NUCLEOTIDE SEQUENCE</scope>
    <source>
        <strain evidence="1">WA0000017839</strain>
    </source>
</reference>
<evidence type="ECO:0000313" key="2">
    <source>
        <dbReference type="Proteomes" id="UP000603453"/>
    </source>
</evidence>